<organism evidence="2 3">
    <name type="scientific">Actinomadura hallensis</name>
    <dbReference type="NCBI Taxonomy" id="337895"/>
    <lineage>
        <taxon>Bacteria</taxon>
        <taxon>Bacillati</taxon>
        <taxon>Actinomycetota</taxon>
        <taxon>Actinomycetes</taxon>
        <taxon>Streptosporangiales</taxon>
        <taxon>Thermomonosporaceae</taxon>
        <taxon>Actinomadura</taxon>
    </lineage>
</organism>
<name>A0A543IJ13_9ACTN</name>
<evidence type="ECO:0000313" key="3">
    <source>
        <dbReference type="Proteomes" id="UP000316706"/>
    </source>
</evidence>
<dbReference type="Proteomes" id="UP000316706">
    <property type="component" value="Unassembled WGS sequence"/>
</dbReference>
<comment type="caution">
    <text evidence="2">The sequence shown here is derived from an EMBL/GenBank/DDBJ whole genome shotgun (WGS) entry which is preliminary data.</text>
</comment>
<evidence type="ECO:0000313" key="2">
    <source>
        <dbReference type="EMBL" id="TQM70570.1"/>
    </source>
</evidence>
<keyword evidence="3" id="KW-1185">Reference proteome</keyword>
<sequence length="276" mass="30958">MYLPSDHPLWDDHSGGTGHDMPAWKDGDEEKALVYWNALDDKSRAVLRYLFGRSGWQIHNGELVKQLGLDPEGRKNAPNVLAGVLNRVNEAGAMTGRRPPFRWWAGEDGARYAVPVETAAVFERAVLADRVQQKRGTMLALALDPPEVRKFIEHLDWTFDGPDVRMVLGSACTTVARAIPQFVAALQLPYDAAFSTDDFFDHLDDVSRRRCIVVTDACSLLKYEDVDVWADFVLSLYGGPYCMGGGWSTLVLVDQPHAWEDWAFRSTPHAIDVQRI</sequence>
<accession>A0A543IJ13</accession>
<gene>
    <name evidence="2" type="ORF">FHX41_4300</name>
</gene>
<dbReference type="InterPro" id="IPR046301">
    <property type="entry name" value="DUF6416"/>
</dbReference>
<feature type="region of interest" description="Disordered" evidence="1">
    <location>
        <begin position="1"/>
        <end position="23"/>
    </location>
</feature>
<dbReference type="Pfam" id="PF19980">
    <property type="entry name" value="DUF6416"/>
    <property type="match status" value="1"/>
</dbReference>
<proteinExistence type="predicted"/>
<reference evidence="2 3" key="1">
    <citation type="submission" date="2019-06" db="EMBL/GenBank/DDBJ databases">
        <title>Sequencing the genomes of 1000 actinobacteria strains.</title>
        <authorList>
            <person name="Klenk H.-P."/>
        </authorList>
    </citation>
    <scope>NUCLEOTIDE SEQUENCE [LARGE SCALE GENOMIC DNA]</scope>
    <source>
        <strain evidence="2 3">DSM 45043</strain>
    </source>
</reference>
<protein>
    <submittedName>
        <fullName evidence="2">Uncharacterized protein</fullName>
    </submittedName>
</protein>
<dbReference type="OrthoDB" id="4569467at2"/>
<dbReference type="RefSeq" id="WP_141971517.1">
    <property type="nucleotide sequence ID" value="NZ_VFPO01000001.1"/>
</dbReference>
<evidence type="ECO:0000256" key="1">
    <source>
        <dbReference type="SAM" id="MobiDB-lite"/>
    </source>
</evidence>
<dbReference type="EMBL" id="VFPO01000001">
    <property type="protein sequence ID" value="TQM70570.1"/>
    <property type="molecule type" value="Genomic_DNA"/>
</dbReference>
<dbReference type="AlphaFoldDB" id="A0A543IJ13"/>